<dbReference type="InterPro" id="IPR036188">
    <property type="entry name" value="FAD/NAD-bd_sf"/>
</dbReference>
<feature type="signal peptide" evidence="5">
    <location>
        <begin position="1"/>
        <end position="29"/>
    </location>
</feature>
<dbReference type="PANTHER" id="PTHR43400:SF10">
    <property type="entry name" value="3-OXOSTEROID 1-DEHYDROGENASE"/>
    <property type="match status" value="1"/>
</dbReference>
<sequence>MGERKLFSRRQFVAGVAVLGGTLALTACGANPKPESTTGGEGGSGAEAKETDIIVIGSGLAGSACARAAALGGAKVTLVDKAPFYMSTFLTSLGNVSIAQVPENKEFWLFEDGEADTMEAFTERYKAATEIGKVNAPYPDYERMQRMMEESCETITWANEMGIGFKESFTKEQVGTDTVKPDAPADTSIKAGQNVADAFQTELEKLGVEIMLSTEATKLLQDGDTVVGVTVKEGKQEQDIKAKAVVLATGGFGGSDAYRDELVPAINKMGFQYLGNAMNTGDGMTMATAIGAATYDDCWVIPNVIMPTRTLTEAEPGFAKLCDTGIEGAATSSKMLVDASGKRFVNEAGPTTALATSMTDNAAGPYYVLFDSSNADVVALIEKGLDTGDVFKADSIEELATAANAASLAETFAAYQAAVEAGVDNEFNKKAEMLVPYQDGPYYLVSFVPSFVATMGGVRTNGDCQAIREDESAIDGLYAIGECTHRFMYNRSFVRHCSNSSALTMGRLTGAALAEA</sequence>
<evidence type="ECO:0000313" key="7">
    <source>
        <dbReference type="EMBL" id="BDE94790.1"/>
    </source>
</evidence>
<proteinExistence type="predicted"/>
<keyword evidence="5" id="KW-0732">Signal</keyword>
<dbReference type="Proteomes" id="UP001320544">
    <property type="component" value="Chromosome"/>
</dbReference>
<evidence type="ECO:0000256" key="1">
    <source>
        <dbReference type="ARBA" id="ARBA00001974"/>
    </source>
</evidence>
<dbReference type="InterPro" id="IPR006311">
    <property type="entry name" value="TAT_signal"/>
</dbReference>
<evidence type="ECO:0000256" key="3">
    <source>
        <dbReference type="ARBA" id="ARBA00022827"/>
    </source>
</evidence>
<dbReference type="SUPFAM" id="SSF51905">
    <property type="entry name" value="FAD/NAD(P)-binding domain"/>
    <property type="match status" value="1"/>
</dbReference>
<dbReference type="Pfam" id="PF00890">
    <property type="entry name" value="FAD_binding_2"/>
    <property type="match status" value="1"/>
</dbReference>
<comment type="cofactor">
    <cofactor evidence="1">
        <name>FAD</name>
        <dbReference type="ChEBI" id="CHEBI:57692"/>
    </cofactor>
</comment>
<dbReference type="SUPFAM" id="SSF56425">
    <property type="entry name" value="Succinate dehydrogenase/fumarate reductase flavoprotein, catalytic domain"/>
    <property type="match status" value="1"/>
</dbReference>
<keyword evidence="4" id="KW-0560">Oxidoreductase</keyword>
<dbReference type="InterPro" id="IPR003953">
    <property type="entry name" value="FAD-dep_OxRdtase_2_FAD-bd"/>
</dbReference>
<evidence type="ECO:0000259" key="6">
    <source>
        <dbReference type="Pfam" id="PF00890"/>
    </source>
</evidence>
<evidence type="ECO:0000313" key="8">
    <source>
        <dbReference type="Proteomes" id="UP001320544"/>
    </source>
</evidence>
<evidence type="ECO:0000256" key="2">
    <source>
        <dbReference type="ARBA" id="ARBA00022630"/>
    </source>
</evidence>
<dbReference type="Gene3D" id="3.90.700.10">
    <property type="entry name" value="Succinate dehydrogenase/fumarate reductase flavoprotein, catalytic domain"/>
    <property type="match status" value="1"/>
</dbReference>
<name>A0ABN6MCN2_9ACTN</name>
<dbReference type="PROSITE" id="PS51257">
    <property type="entry name" value="PROKAR_LIPOPROTEIN"/>
    <property type="match status" value="1"/>
</dbReference>
<dbReference type="PROSITE" id="PS51318">
    <property type="entry name" value="TAT"/>
    <property type="match status" value="1"/>
</dbReference>
<organism evidence="7 8">
    <name type="scientific">Raoultibacter timonensis</name>
    <dbReference type="NCBI Taxonomy" id="1907662"/>
    <lineage>
        <taxon>Bacteria</taxon>
        <taxon>Bacillati</taxon>
        <taxon>Actinomycetota</taxon>
        <taxon>Coriobacteriia</taxon>
        <taxon>Eggerthellales</taxon>
        <taxon>Eggerthellaceae</taxon>
        <taxon>Raoultibacter</taxon>
    </lineage>
</organism>
<gene>
    <name evidence="7" type="ORF">CE91St30_01230</name>
</gene>
<dbReference type="EMBL" id="AP025564">
    <property type="protein sequence ID" value="BDE94790.1"/>
    <property type="molecule type" value="Genomic_DNA"/>
</dbReference>
<keyword evidence="2" id="KW-0285">Flavoprotein</keyword>
<keyword evidence="3" id="KW-0274">FAD</keyword>
<dbReference type="Gene3D" id="3.50.50.60">
    <property type="entry name" value="FAD/NAD(P)-binding domain"/>
    <property type="match status" value="1"/>
</dbReference>
<protein>
    <recommendedName>
        <fullName evidence="6">FAD-dependent oxidoreductase 2 FAD-binding domain-containing protein</fullName>
    </recommendedName>
</protein>
<evidence type="ECO:0000256" key="5">
    <source>
        <dbReference type="SAM" id="SignalP"/>
    </source>
</evidence>
<dbReference type="InterPro" id="IPR027477">
    <property type="entry name" value="Succ_DH/fumarate_Rdtase_cat_sf"/>
</dbReference>
<reference evidence="7 8" key="1">
    <citation type="submission" date="2022-01" db="EMBL/GenBank/DDBJ databases">
        <title>Novel bile acid biosynthetic pathways are enriched in the microbiome of centenarians.</title>
        <authorList>
            <person name="Sato Y."/>
            <person name="Atarashi K."/>
            <person name="Plichta R.D."/>
            <person name="Arai Y."/>
            <person name="Sasajima S."/>
            <person name="Kearney M.S."/>
            <person name="Suda W."/>
            <person name="Takeshita K."/>
            <person name="Sasaki T."/>
            <person name="Okamoto S."/>
            <person name="Skelly N.A."/>
            <person name="Okamura Y."/>
            <person name="Vlamakis H."/>
            <person name="Li Y."/>
            <person name="Tanoue T."/>
            <person name="Takei H."/>
            <person name="Nittono H."/>
            <person name="Narushima S."/>
            <person name="Irie J."/>
            <person name="Itoh H."/>
            <person name="Moriya K."/>
            <person name="Sugiura Y."/>
            <person name="Suematsu M."/>
            <person name="Moritoki N."/>
            <person name="Shibata S."/>
            <person name="Littman R.D."/>
            <person name="Fischbach A.M."/>
            <person name="Uwamino Y."/>
            <person name="Inoue T."/>
            <person name="Honda A."/>
            <person name="Hattori M."/>
            <person name="Murai T."/>
            <person name="Xavier J.R."/>
            <person name="Hirose N."/>
            <person name="Honda K."/>
        </authorList>
    </citation>
    <scope>NUCLEOTIDE SEQUENCE [LARGE SCALE GENOMIC DNA]</scope>
    <source>
        <strain evidence="7 8">CE91-St30</strain>
    </source>
</reference>
<keyword evidence="8" id="KW-1185">Reference proteome</keyword>
<feature type="chain" id="PRO_5046531332" description="FAD-dependent oxidoreductase 2 FAD-binding domain-containing protein" evidence="5">
    <location>
        <begin position="30"/>
        <end position="516"/>
    </location>
</feature>
<feature type="domain" description="FAD-dependent oxidoreductase 2 FAD-binding" evidence="6">
    <location>
        <begin position="52"/>
        <end position="486"/>
    </location>
</feature>
<evidence type="ECO:0000256" key="4">
    <source>
        <dbReference type="ARBA" id="ARBA00023002"/>
    </source>
</evidence>
<accession>A0ABN6MCN2</accession>
<dbReference type="PANTHER" id="PTHR43400">
    <property type="entry name" value="FUMARATE REDUCTASE"/>
    <property type="match status" value="1"/>
</dbReference>
<dbReference type="RefSeq" id="WP_244411328.1">
    <property type="nucleotide sequence ID" value="NZ_AP025564.1"/>
</dbReference>
<dbReference type="InterPro" id="IPR050315">
    <property type="entry name" value="FAD-oxidoreductase_2"/>
</dbReference>